<organism evidence="2 3">
    <name type="scientific">Panicum virgatum</name>
    <name type="common">Blackwell switchgrass</name>
    <dbReference type="NCBI Taxonomy" id="38727"/>
    <lineage>
        <taxon>Eukaryota</taxon>
        <taxon>Viridiplantae</taxon>
        <taxon>Streptophyta</taxon>
        <taxon>Embryophyta</taxon>
        <taxon>Tracheophyta</taxon>
        <taxon>Spermatophyta</taxon>
        <taxon>Magnoliopsida</taxon>
        <taxon>Liliopsida</taxon>
        <taxon>Poales</taxon>
        <taxon>Poaceae</taxon>
        <taxon>PACMAD clade</taxon>
        <taxon>Panicoideae</taxon>
        <taxon>Panicodae</taxon>
        <taxon>Paniceae</taxon>
        <taxon>Panicinae</taxon>
        <taxon>Panicum</taxon>
        <taxon>Panicum sect. Hiantes</taxon>
    </lineage>
</organism>
<evidence type="ECO:0000313" key="3">
    <source>
        <dbReference type="Proteomes" id="UP000823388"/>
    </source>
</evidence>
<accession>A0A8T0MBN6</accession>
<keyword evidence="3" id="KW-1185">Reference proteome</keyword>
<proteinExistence type="predicted"/>
<name>A0A8T0MBN6_PANVG</name>
<dbReference type="AlphaFoldDB" id="A0A8T0MBN6"/>
<dbReference type="EMBL" id="CM029054">
    <property type="protein sequence ID" value="KAG2533878.1"/>
    <property type="molecule type" value="Genomic_DNA"/>
</dbReference>
<feature type="signal peptide" evidence="1">
    <location>
        <begin position="1"/>
        <end position="20"/>
    </location>
</feature>
<gene>
    <name evidence="2" type="ORF">PVAP13_9NG011551</name>
</gene>
<sequence>MEPRLHRLRLFLLYSMVVLSRRRRRSCAPSSAVACGSSSFSGRVCRRLRLRGNHWRHSGKRILRSSSRMSCLSTAGEMLWSVKSTNAEGTSLVADAESMARGVVGVCCSSWLLVP</sequence>
<evidence type="ECO:0000313" key="2">
    <source>
        <dbReference type="EMBL" id="KAG2533878.1"/>
    </source>
</evidence>
<comment type="caution">
    <text evidence="2">The sequence shown here is derived from an EMBL/GenBank/DDBJ whole genome shotgun (WGS) entry which is preliminary data.</text>
</comment>
<reference evidence="2" key="1">
    <citation type="submission" date="2020-05" db="EMBL/GenBank/DDBJ databases">
        <title>WGS assembly of Panicum virgatum.</title>
        <authorList>
            <person name="Lovell J.T."/>
            <person name="Jenkins J."/>
            <person name="Shu S."/>
            <person name="Juenger T.E."/>
            <person name="Schmutz J."/>
        </authorList>
    </citation>
    <scope>NUCLEOTIDE SEQUENCE</scope>
    <source>
        <strain evidence="2">AP13</strain>
    </source>
</reference>
<evidence type="ECO:0008006" key="4">
    <source>
        <dbReference type="Google" id="ProtNLM"/>
    </source>
</evidence>
<feature type="chain" id="PRO_5035743078" description="Secreted protein" evidence="1">
    <location>
        <begin position="21"/>
        <end position="115"/>
    </location>
</feature>
<keyword evidence="1" id="KW-0732">Signal</keyword>
<dbReference type="Proteomes" id="UP000823388">
    <property type="component" value="Chromosome 9N"/>
</dbReference>
<protein>
    <recommendedName>
        <fullName evidence="4">Secreted protein</fullName>
    </recommendedName>
</protein>
<evidence type="ECO:0000256" key="1">
    <source>
        <dbReference type="SAM" id="SignalP"/>
    </source>
</evidence>